<evidence type="ECO:0000256" key="4">
    <source>
        <dbReference type="ARBA" id="ARBA00023263"/>
    </source>
</evidence>
<evidence type="ECO:0000259" key="5">
    <source>
        <dbReference type="Pfam" id="PF06321"/>
    </source>
</evidence>
<name>A0A7L5EJC4_PARDI</name>
<comment type="subcellular location">
    <subcellularLocation>
        <location evidence="1">Fimbrium</location>
    </subcellularLocation>
</comment>
<dbReference type="Pfam" id="PF26306">
    <property type="entry name" value="FimD_3rd"/>
    <property type="match status" value="1"/>
</dbReference>
<dbReference type="Pfam" id="PF06321">
    <property type="entry name" value="P_gingi_FimA"/>
    <property type="match status" value="1"/>
</dbReference>
<dbReference type="GO" id="GO:0009289">
    <property type="term" value="C:pilus"/>
    <property type="evidence" value="ECO:0007669"/>
    <property type="project" value="UniProtKB-SubCell"/>
</dbReference>
<evidence type="ECO:0000313" key="7">
    <source>
        <dbReference type="EMBL" id="QJE29429.1"/>
    </source>
</evidence>
<organism evidence="7 8">
    <name type="scientific">Parabacteroides distasonis</name>
    <dbReference type="NCBI Taxonomy" id="823"/>
    <lineage>
        <taxon>Bacteria</taxon>
        <taxon>Pseudomonadati</taxon>
        <taxon>Bacteroidota</taxon>
        <taxon>Bacteroidia</taxon>
        <taxon>Bacteroidales</taxon>
        <taxon>Tannerellaceae</taxon>
        <taxon>Parabacteroides</taxon>
    </lineage>
</organism>
<dbReference type="Proteomes" id="UP000501982">
    <property type="component" value="Chromosome"/>
</dbReference>
<evidence type="ECO:0000256" key="2">
    <source>
        <dbReference type="ARBA" id="ARBA00006011"/>
    </source>
</evidence>
<comment type="similarity">
    <text evidence="2">Belongs to the bacteroidetes fimbrillin superfamily. FimA/Mfa1 family.</text>
</comment>
<evidence type="ECO:0000313" key="8">
    <source>
        <dbReference type="Proteomes" id="UP000501982"/>
    </source>
</evidence>
<keyword evidence="3" id="KW-0732">Signal</keyword>
<accession>A0A7L5EJC4</accession>
<reference evidence="7 8" key="1">
    <citation type="submission" date="2020-04" db="EMBL/GenBank/DDBJ databases">
        <title>Complete Genomes and Methylome analysis of CBBP consortium that reverse antibiotic-induced susceptibility to vancomycin-resistant Enterococcus faecium infection.</title>
        <authorList>
            <person name="Fomenkov A."/>
            <person name="Zhang Z."/>
            <person name="Pamer E."/>
            <person name="Roberts R.J."/>
        </authorList>
    </citation>
    <scope>NUCLEOTIDE SEQUENCE [LARGE SCALE GENOMIC DNA]</scope>
    <source>
        <strain evidence="8">CBBP</strain>
    </source>
</reference>
<dbReference type="EMBL" id="CP051672">
    <property type="protein sequence ID" value="QJE29429.1"/>
    <property type="molecule type" value="Genomic_DNA"/>
</dbReference>
<gene>
    <name evidence="7" type="ORF">HHO38_14395</name>
</gene>
<keyword evidence="4" id="KW-0281">Fimbrium</keyword>
<evidence type="ECO:0000256" key="3">
    <source>
        <dbReference type="ARBA" id="ARBA00022729"/>
    </source>
</evidence>
<dbReference type="Gene3D" id="2.60.40.2580">
    <property type="match status" value="1"/>
</dbReference>
<evidence type="ECO:0000259" key="6">
    <source>
        <dbReference type="Pfam" id="PF26306"/>
    </source>
</evidence>
<proteinExistence type="inferred from homology"/>
<dbReference type="PROSITE" id="PS51257">
    <property type="entry name" value="PROKAR_LIPOPROTEIN"/>
    <property type="match status" value="1"/>
</dbReference>
<evidence type="ECO:0008006" key="9">
    <source>
        <dbReference type="Google" id="ProtNLM"/>
    </source>
</evidence>
<dbReference type="RefSeq" id="WP_170105905.1">
    <property type="nucleotide sequence ID" value="NZ_CP051672.1"/>
</dbReference>
<dbReference type="InterPro" id="IPR058822">
    <property type="entry name" value="Ig-like_FimD_3rd"/>
</dbReference>
<feature type="domain" description="Major fimbrium tip subunit FimD third Ig-like" evidence="6">
    <location>
        <begin position="341"/>
        <end position="433"/>
    </location>
</feature>
<dbReference type="InterPro" id="IPR029141">
    <property type="entry name" value="FimA_N"/>
</dbReference>
<feature type="domain" description="Major fimbrial subunit protein N-terminal" evidence="5">
    <location>
        <begin position="41"/>
        <end position="121"/>
    </location>
</feature>
<dbReference type="AlphaFoldDB" id="A0A7L5EJC4"/>
<evidence type="ECO:0000256" key="1">
    <source>
        <dbReference type="ARBA" id="ARBA00004561"/>
    </source>
</evidence>
<sequence>MRLKNILFTIAATTWLFSSCSEETLVDGPVISGGEEATISATLSINSVETKAAANYEFPQDDAEKKINNYVIAVFDPEKANVVGLSYGEPDAKESFEVEVVAKCYGEKQPILTLVNLPSVQWEACKAYTTYQQFKDLAVEQAGSFKSSELIKIAEQSERLNKGQMNTFDIKVDQLVARVDVSWTFPVEDGASFEISSFTITGINAESDVVLPAGGIVSTNSKNGKSMTSSWEKTTEGNISSFSFYTYEKATEGSPVVIEITGLLKESATDEGTPRSFKYELNPVKNAACKTTGLVHGNLYELEGTFDLKERNIKWAYNLAEWKSRTTEVNVEKGNYLLVTPLEITMPNESVNTDITFQSSSDARVDRSDIKVYVKDALVSTPSGISISCSGTNGTITINSPIPDNYVPRVIKFKVRNDNELVSSEITVNQYPPLYLVGRKSAHNPSSGWTNNSMYVFNALVSNLPSALPKYEDLLRNYSVTNDNTYKILATEALRYLNNEAKFSYPQLDKDGYTINSTENNRLISPRFMLASQYGTTNGESYSWALTRCLGYTEKQSGKDSAYDDWRLPTIAEMYLIDVLQNTKNSVVQMILGGDYYWSAYCYDSYSSKYGAVQMMDPSKKIGNSSYSAAVRCVRDVKDNEMN</sequence>
<protein>
    <recommendedName>
        <fullName evidence="9">DUF1566 domain-containing protein</fullName>
    </recommendedName>
</protein>